<evidence type="ECO:0000256" key="5">
    <source>
        <dbReference type="ARBA" id="ARBA00022519"/>
    </source>
</evidence>
<evidence type="ECO:0000259" key="18">
    <source>
        <dbReference type="PROSITE" id="PS50110"/>
    </source>
</evidence>
<dbReference type="Pfam" id="PF02518">
    <property type="entry name" value="HATPase_c"/>
    <property type="match status" value="1"/>
</dbReference>
<dbReference type="InterPro" id="IPR004358">
    <property type="entry name" value="Sig_transdc_His_kin-like_C"/>
</dbReference>
<keyword evidence="11 16" id="KW-1133">Transmembrane helix</keyword>
<dbReference type="InterPro" id="IPR036890">
    <property type="entry name" value="HATPase_C_sf"/>
</dbReference>
<proteinExistence type="predicted"/>
<dbReference type="PROSITE" id="PS50110">
    <property type="entry name" value="RESPONSE_REGULATORY"/>
    <property type="match status" value="1"/>
</dbReference>
<evidence type="ECO:0000256" key="3">
    <source>
        <dbReference type="ARBA" id="ARBA00012438"/>
    </source>
</evidence>
<dbReference type="SUPFAM" id="SSF55785">
    <property type="entry name" value="PYP-like sensor domain (PAS domain)"/>
    <property type="match status" value="1"/>
</dbReference>
<dbReference type="SMART" id="SM00448">
    <property type="entry name" value="REC"/>
    <property type="match status" value="1"/>
</dbReference>
<reference evidence="22 23" key="1">
    <citation type="submission" date="2015-04" db="EMBL/GenBank/DDBJ databases">
        <authorList>
            <person name="Syromyatnikov M.Y."/>
            <person name="Popov V.N."/>
        </authorList>
    </citation>
    <scope>NUCLEOTIDE SEQUENCE [LARGE SCALE GENOMIC DNA]</scope>
    <source>
        <strain evidence="22 23">CECT 5292</strain>
    </source>
</reference>
<dbReference type="NCBIfam" id="TIGR00229">
    <property type="entry name" value="sensory_box"/>
    <property type="match status" value="1"/>
</dbReference>
<dbReference type="InterPro" id="IPR001789">
    <property type="entry name" value="Sig_transdc_resp-reg_receiver"/>
</dbReference>
<evidence type="ECO:0000259" key="20">
    <source>
        <dbReference type="PROSITE" id="PS50113"/>
    </source>
</evidence>
<evidence type="ECO:0000256" key="6">
    <source>
        <dbReference type="ARBA" id="ARBA00022553"/>
    </source>
</evidence>
<dbReference type="InterPro" id="IPR000014">
    <property type="entry name" value="PAS"/>
</dbReference>
<dbReference type="InterPro" id="IPR036641">
    <property type="entry name" value="HPT_dom_sf"/>
</dbReference>
<keyword evidence="9 22" id="KW-0418">Kinase</keyword>
<dbReference type="SMART" id="SM00388">
    <property type="entry name" value="HisKA"/>
    <property type="match status" value="1"/>
</dbReference>
<name>A0A0U1NI92_9RHOB</name>
<accession>A0A0U1NI92</accession>
<dbReference type="STRING" id="282199.GCA_001049735_00435"/>
<dbReference type="PROSITE" id="PS50113">
    <property type="entry name" value="PAC"/>
    <property type="match status" value="1"/>
</dbReference>
<evidence type="ECO:0000256" key="10">
    <source>
        <dbReference type="ARBA" id="ARBA00022840"/>
    </source>
</evidence>
<dbReference type="CDD" id="cd00082">
    <property type="entry name" value="HisKA"/>
    <property type="match status" value="1"/>
</dbReference>
<dbReference type="PROSITE" id="PS50112">
    <property type="entry name" value="PAS"/>
    <property type="match status" value="1"/>
</dbReference>
<dbReference type="GO" id="GO:0009927">
    <property type="term" value="F:histidine phosphotransfer kinase activity"/>
    <property type="evidence" value="ECO:0007669"/>
    <property type="project" value="TreeGrafter"/>
</dbReference>
<dbReference type="InterPro" id="IPR013767">
    <property type="entry name" value="PAS_fold"/>
</dbReference>
<dbReference type="Gene3D" id="1.10.287.130">
    <property type="match status" value="1"/>
</dbReference>
<dbReference type="GO" id="GO:0005886">
    <property type="term" value="C:plasma membrane"/>
    <property type="evidence" value="ECO:0007669"/>
    <property type="project" value="UniProtKB-SubCell"/>
</dbReference>
<dbReference type="PROSITE" id="PS50894">
    <property type="entry name" value="HPT"/>
    <property type="match status" value="1"/>
</dbReference>
<dbReference type="SUPFAM" id="SSF52172">
    <property type="entry name" value="CheY-like"/>
    <property type="match status" value="1"/>
</dbReference>
<evidence type="ECO:0000256" key="13">
    <source>
        <dbReference type="ARBA" id="ARBA00023136"/>
    </source>
</evidence>
<dbReference type="AlphaFoldDB" id="A0A0U1NI92"/>
<dbReference type="PROSITE" id="PS50109">
    <property type="entry name" value="HIS_KIN"/>
    <property type="match status" value="1"/>
</dbReference>
<feature type="transmembrane region" description="Helical" evidence="16">
    <location>
        <begin position="20"/>
        <end position="39"/>
    </location>
</feature>
<dbReference type="InterPro" id="IPR005467">
    <property type="entry name" value="His_kinase_dom"/>
</dbReference>
<keyword evidence="23" id="KW-1185">Reference proteome</keyword>
<evidence type="ECO:0000256" key="15">
    <source>
        <dbReference type="PROSITE-ProRule" id="PRU00169"/>
    </source>
</evidence>
<feature type="domain" description="Response regulatory" evidence="18">
    <location>
        <begin position="642"/>
        <end position="757"/>
    </location>
</feature>
<dbReference type="Gene3D" id="1.20.120.160">
    <property type="entry name" value="HPT domain"/>
    <property type="match status" value="1"/>
</dbReference>
<dbReference type="Proteomes" id="UP000048949">
    <property type="component" value="Unassembled WGS sequence"/>
</dbReference>
<feature type="modified residue" description="Phosphohistidine" evidence="14">
    <location>
        <position position="829"/>
    </location>
</feature>
<feature type="modified residue" description="4-aspartylphosphate" evidence="15">
    <location>
        <position position="691"/>
    </location>
</feature>
<evidence type="ECO:0000256" key="4">
    <source>
        <dbReference type="ARBA" id="ARBA00022475"/>
    </source>
</evidence>
<dbReference type="SMART" id="SM00091">
    <property type="entry name" value="PAS"/>
    <property type="match status" value="1"/>
</dbReference>
<dbReference type="InterPro" id="IPR035965">
    <property type="entry name" value="PAS-like_dom_sf"/>
</dbReference>
<keyword evidence="8 16" id="KW-0812">Transmembrane</keyword>
<dbReference type="InterPro" id="IPR000700">
    <property type="entry name" value="PAS-assoc_C"/>
</dbReference>
<dbReference type="PANTHER" id="PTHR43047:SF72">
    <property type="entry name" value="OSMOSENSING HISTIDINE PROTEIN KINASE SLN1"/>
    <property type="match status" value="1"/>
</dbReference>
<evidence type="ECO:0000256" key="9">
    <source>
        <dbReference type="ARBA" id="ARBA00022777"/>
    </source>
</evidence>
<dbReference type="EC" id="2.7.13.3" evidence="3"/>
<keyword evidence="13 16" id="KW-0472">Membrane</keyword>
<evidence type="ECO:0000256" key="14">
    <source>
        <dbReference type="PROSITE-ProRule" id="PRU00110"/>
    </source>
</evidence>
<dbReference type="CDD" id="cd17546">
    <property type="entry name" value="REC_hyHK_CKI1_RcsC-like"/>
    <property type="match status" value="1"/>
</dbReference>
<dbReference type="PANTHER" id="PTHR43047">
    <property type="entry name" value="TWO-COMPONENT HISTIDINE PROTEIN KINASE"/>
    <property type="match status" value="1"/>
</dbReference>
<dbReference type="InterPro" id="IPR036097">
    <property type="entry name" value="HisK_dim/P_sf"/>
</dbReference>
<dbReference type="Pfam" id="PF01627">
    <property type="entry name" value="Hpt"/>
    <property type="match status" value="1"/>
</dbReference>
<feature type="domain" description="PAS" evidence="19">
    <location>
        <begin position="240"/>
        <end position="310"/>
    </location>
</feature>
<dbReference type="Gene3D" id="3.30.565.10">
    <property type="entry name" value="Histidine kinase-like ATPase, C-terminal domain"/>
    <property type="match status" value="1"/>
</dbReference>
<dbReference type="Gene3D" id="3.30.450.20">
    <property type="entry name" value="PAS domain"/>
    <property type="match status" value="1"/>
</dbReference>
<evidence type="ECO:0000259" key="17">
    <source>
        <dbReference type="PROSITE" id="PS50109"/>
    </source>
</evidence>
<dbReference type="Pfam" id="PF00512">
    <property type="entry name" value="HisKA"/>
    <property type="match status" value="1"/>
</dbReference>
<feature type="domain" description="PAC" evidence="20">
    <location>
        <begin position="319"/>
        <end position="370"/>
    </location>
</feature>
<evidence type="ECO:0000259" key="21">
    <source>
        <dbReference type="PROSITE" id="PS50894"/>
    </source>
</evidence>
<dbReference type="RefSeq" id="WP_048597685.1">
    <property type="nucleotide sequence ID" value="NZ_CBFHGK010000006.1"/>
</dbReference>
<keyword evidence="7 22" id="KW-0808">Transferase</keyword>
<protein>
    <recommendedName>
        <fullName evidence="3">histidine kinase</fullName>
        <ecNumber evidence="3">2.7.13.3</ecNumber>
    </recommendedName>
</protein>
<dbReference type="InterPro" id="IPR011006">
    <property type="entry name" value="CheY-like_superfamily"/>
</dbReference>
<dbReference type="Pfam" id="PF00989">
    <property type="entry name" value="PAS"/>
    <property type="match status" value="1"/>
</dbReference>
<feature type="domain" description="HPt" evidence="21">
    <location>
        <begin position="790"/>
        <end position="879"/>
    </location>
</feature>
<keyword evidence="10" id="KW-0547">Nucleotide-binding</keyword>
<dbReference type="GO" id="GO:0006355">
    <property type="term" value="P:regulation of DNA-templated transcription"/>
    <property type="evidence" value="ECO:0007669"/>
    <property type="project" value="InterPro"/>
</dbReference>
<dbReference type="SMART" id="SM00387">
    <property type="entry name" value="HATPase_c"/>
    <property type="match status" value="1"/>
</dbReference>
<evidence type="ECO:0000313" key="22">
    <source>
        <dbReference type="EMBL" id="CRK74405.1"/>
    </source>
</evidence>
<evidence type="ECO:0000256" key="2">
    <source>
        <dbReference type="ARBA" id="ARBA00004429"/>
    </source>
</evidence>
<evidence type="ECO:0000256" key="12">
    <source>
        <dbReference type="ARBA" id="ARBA00023012"/>
    </source>
</evidence>
<evidence type="ECO:0000256" key="16">
    <source>
        <dbReference type="SAM" id="Phobius"/>
    </source>
</evidence>
<keyword evidence="10" id="KW-0067">ATP-binding</keyword>
<dbReference type="SUPFAM" id="SSF55874">
    <property type="entry name" value="ATPase domain of HSP90 chaperone/DNA topoisomerase II/histidine kinase"/>
    <property type="match status" value="1"/>
</dbReference>
<feature type="domain" description="Histidine kinase" evidence="17">
    <location>
        <begin position="388"/>
        <end position="612"/>
    </location>
</feature>
<dbReference type="EMBL" id="CVQV01000002">
    <property type="protein sequence ID" value="CRK74405.1"/>
    <property type="molecule type" value="Genomic_DNA"/>
</dbReference>
<dbReference type="SUPFAM" id="SSF47384">
    <property type="entry name" value="Homodimeric domain of signal transducing histidine kinase"/>
    <property type="match status" value="1"/>
</dbReference>
<keyword evidence="12" id="KW-0902">Two-component regulatory system</keyword>
<evidence type="ECO:0000256" key="8">
    <source>
        <dbReference type="ARBA" id="ARBA00022692"/>
    </source>
</evidence>
<dbReference type="OrthoDB" id="9801651at2"/>
<evidence type="ECO:0000313" key="23">
    <source>
        <dbReference type="Proteomes" id="UP000048949"/>
    </source>
</evidence>
<dbReference type="Pfam" id="PF00072">
    <property type="entry name" value="Response_reg"/>
    <property type="match status" value="1"/>
</dbReference>
<dbReference type="InterPro" id="IPR003661">
    <property type="entry name" value="HisK_dim/P_dom"/>
</dbReference>
<gene>
    <name evidence="22" type="primary">luxQ_1</name>
    <name evidence="22" type="ORF">NIG5292_00435</name>
</gene>
<keyword evidence="4" id="KW-1003">Cell membrane</keyword>
<sequence length="889" mass="96814">MFQRNIEAVRADGRAVRSALAISLCLTVLGMALVGYYYTGLKASAEKFRYATSDNVTWTIVQVEVDYHNLRLAIARELAQSSNAAVRTRNTIVADLSGIDATPIKRAFDIYYSRVDASRFIYEGALSGGNGELSDIITRLYQSKEAMAGIIDSWSSPSRADLEQLLAMADASQNDVRQYAIQALQVLVNDAADERNEHLGMLQNYASLLILIVALLLGMLAVSWALQRRLKSKAVITERIAYNLNRIVEASQDAVVIADGSGYIKQYNAAAESIFGYTEAEALGQPVHELLIPEQYQAEYSERLQFLSNGGQGEVVDNGRHIFKVRDKRGREFPAETTIASSKDADDNSLFIGILRDISERIENEEKLHEAVDAAKRDALAKEQFLAVMSHEMRTPLQGVLATFDLLADDEATQDLRDLIGLGKRSGMKALEQVNNTLELARLSDSEKSAQDVSHADALNPQDLVQRLVDLLEPLLLKQGNTISFTSNWPNHLNILANQSLLESVLENLMANANKFTANGRICVDLNGHTDGDDIDLRITVTDNGIGIAPEKIDSIFDDFATGDAGYTRTSEGTGLGLGIVKRATEKLGGQIAVKSAPQKGSAFTFSGTFKHVPSGYFTSAGSAITPEISEHRAPQNRNKPHVLVVDDNATNHTLIGRMLERLECSYDFAEDGQEAVDKCAITQFDLILMDLSMPRMNGIEAAQVILGNQVPQGPIVCITAHNGGDTLQQVLDAGMSDYLIKPIRLNNLSQLLDKTVFAGQQGPNTPLPTEPARQEADLDALSELRSTLGADQALSILAQFEQTTQEELAGLRASLGTASEQQTIATIHSMAGSAAMIGATALHKTLLAAENEPTLINDALLTECQSLLGSFCTYARRHFKPTDREAAE</sequence>
<keyword evidence="5" id="KW-0997">Cell inner membrane</keyword>
<feature type="transmembrane region" description="Helical" evidence="16">
    <location>
        <begin position="205"/>
        <end position="226"/>
    </location>
</feature>
<dbReference type="InterPro" id="IPR003594">
    <property type="entry name" value="HATPase_dom"/>
</dbReference>
<organism evidence="22 23">
    <name type="scientific">Nereida ignava</name>
    <dbReference type="NCBI Taxonomy" id="282199"/>
    <lineage>
        <taxon>Bacteria</taxon>
        <taxon>Pseudomonadati</taxon>
        <taxon>Pseudomonadota</taxon>
        <taxon>Alphaproteobacteria</taxon>
        <taxon>Rhodobacterales</taxon>
        <taxon>Roseobacteraceae</taxon>
        <taxon>Nereida</taxon>
    </lineage>
</organism>
<dbReference type="SUPFAM" id="SSF47226">
    <property type="entry name" value="Histidine-containing phosphotransfer domain, HPT domain"/>
    <property type="match status" value="1"/>
</dbReference>
<evidence type="ECO:0000259" key="19">
    <source>
        <dbReference type="PROSITE" id="PS50112"/>
    </source>
</evidence>
<evidence type="ECO:0000256" key="1">
    <source>
        <dbReference type="ARBA" id="ARBA00000085"/>
    </source>
</evidence>
<dbReference type="InterPro" id="IPR008207">
    <property type="entry name" value="Sig_transdc_His_kin_Hpt_dom"/>
</dbReference>
<dbReference type="CDD" id="cd00130">
    <property type="entry name" value="PAS"/>
    <property type="match status" value="1"/>
</dbReference>
<evidence type="ECO:0000256" key="11">
    <source>
        <dbReference type="ARBA" id="ARBA00022989"/>
    </source>
</evidence>
<keyword evidence="6 15" id="KW-0597">Phosphoprotein</keyword>
<dbReference type="PRINTS" id="PR00344">
    <property type="entry name" value="BCTRLSENSOR"/>
</dbReference>
<dbReference type="GO" id="GO:0000155">
    <property type="term" value="F:phosphorelay sensor kinase activity"/>
    <property type="evidence" value="ECO:0007669"/>
    <property type="project" value="InterPro"/>
</dbReference>
<dbReference type="Gene3D" id="3.40.50.2300">
    <property type="match status" value="1"/>
</dbReference>
<evidence type="ECO:0000256" key="7">
    <source>
        <dbReference type="ARBA" id="ARBA00022679"/>
    </source>
</evidence>
<comment type="catalytic activity">
    <reaction evidence="1">
        <text>ATP + protein L-histidine = ADP + protein N-phospho-L-histidine.</text>
        <dbReference type="EC" id="2.7.13.3"/>
    </reaction>
</comment>
<comment type="subcellular location">
    <subcellularLocation>
        <location evidence="2">Cell inner membrane</location>
        <topology evidence="2">Multi-pass membrane protein</topology>
    </subcellularLocation>
</comment>